<proteinExistence type="predicted"/>
<feature type="domain" description="HTH asnC-type" evidence="4">
    <location>
        <begin position="5"/>
        <end position="69"/>
    </location>
</feature>
<evidence type="ECO:0000313" key="6">
    <source>
        <dbReference type="Proteomes" id="UP000540909"/>
    </source>
</evidence>
<dbReference type="RefSeq" id="WP_184472278.1">
    <property type="nucleotide sequence ID" value="NZ_JACIFY010000017.1"/>
</dbReference>
<evidence type="ECO:0000256" key="3">
    <source>
        <dbReference type="ARBA" id="ARBA00023163"/>
    </source>
</evidence>
<dbReference type="Gene3D" id="3.30.70.920">
    <property type="match status" value="1"/>
</dbReference>
<dbReference type="AlphaFoldDB" id="A0A7W6R6T2"/>
<keyword evidence="3" id="KW-0804">Transcription</keyword>
<evidence type="ECO:0000313" key="5">
    <source>
        <dbReference type="EMBL" id="MBB4237767.1"/>
    </source>
</evidence>
<dbReference type="Proteomes" id="UP000540909">
    <property type="component" value="Unassembled WGS sequence"/>
</dbReference>
<accession>A0A7W6R6T2</accession>
<dbReference type="PANTHER" id="PTHR30154:SF34">
    <property type="entry name" value="TRANSCRIPTIONAL REGULATOR AZLB"/>
    <property type="match status" value="1"/>
</dbReference>
<evidence type="ECO:0000259" key="4">
    <source>
        <dbReference type="PROSITE" id="PS50956"/>
    </source>
</evidence>
<protein>
    <submittedName>
        <fullName evidence="5">DNA-binding Lrp family transcriptional regulator</fullName>
    </submittedName>
</protein>
<dbReference type="PRINTS" id="PR00033">
    <property type="entry name" value="HTHASNC"/>
</dbReference>
<dbReference type="PROSITE" id="PS50956">
    <property type="entry name" value="HTH_ASNC_2"/>
    <property type="match status" value="1"/>
</dbReference>
<dbReference type="EMBL" id="JACIFY010000017">
    <property type="protein sequence ID" value="MBB4237767.1"/>
    <property type="molecule type" value="Genomic_DNA"/>
</dbReference>
<dbReference type="Pfam" id="PF01037">
    <property type="entry name" value="AsnC_trans_reg"/>
    <property type="match status" value="1"/>
</dbReference>
<dbReference type="InterPro" id="IPR019887">
    <property type="entry name" value="Tscrpt_reg_AsnC/Lrp_C"/>
</dbReference>
<keyword evidence="1" id="KW-0805">Transcription regulation</keyword>
<keyword evidence="2 5" id="KW-0238">DNA-binding</keyword>
<evidence type="ECO:0000256" key="2">
    <source>
        <dbReference type="ARBA" id="ARBA00023125"/>
    </source>
</evidence>
<dbReference type="GO" id="GO:0005829">
    <property type="term" value="C:cytosol"/>
    <property type="evidence" value="ECO:0007669"/>
    <property type="project" value="TreeGrafter"/>
</dbReference>
<dbReference type="SUPFAM" id="SSF46785">
    <property type="entry name" value="Winged helix' DNA-binding domain"/>
    <property type="match status" value="1"/>
</dbReference>
<dbReference type="GO" id="GO:0043565">
    <property type="term" value="F:sequence-specific DNA binding"/>
    <property type="evidence" value="ECO:0007669"/>
    <property type="project" value="InterPro"/>
</dbReference>
<comment type="caution">
    <text evidence="5">The sequence shown here is derived from an EMBL/GenBank/DDBJ whole genome shotgun (WGS) entry which is preliminary data.</text>
</comment>
<dbReference type="Pfam" id="PF13412">
    <property type="entry name" value="HTH_24"/>
    <property type="match status" value="1"/>
</dbReference>
<dbReference type="PANTHER" id="PTHR30154">
    <property type="entry name" value="LEUCINE-RESPONSIVE REGULATORY PROTEIN"/>
    <property type="match status" value="1"/>
</dbReference>
<dbReference type="SUPFAM" id="SSF54909">
    <property type="entry name" value="Dimeric alpha+beta barrel"/>
    <property type="match status" value="1"/>
</dbReference>
<dbReference type="InterPro" id="IPR019888">
    <property type="entry name" value="Tscrpt_reg_AsnC-like"/>
</dbReference>
<dbReference type="SMART" id="SM00344">
    <property type="entry name" value="HTH_ASNC"/>
    <property type="match status" value="1"/>
</dbReference>
<dbReference type="Gene3D" id="1.10.10.10">
    <property type="entry name" value="Winged helix-like DNA-binding domain superfamily/Winged helix DNA-binding domain"/>
    <property type="match status" value="1"/>
</dbReference>
<organism evidence="5 6">
    <name type="scientific">Rhizobium esperanzae</name>
    <dbReference type="NCBI Taxonomy" id="1967781"/>
    <lineage>
        <taxon>Bacteria</taxon>
        <taxon>Pseudomonadati</taxon>
        <taxon>Pseudomonadota</taxon>
        <taxon>Alphaproteobacteria</taxon>
        <taxon>Hyphomicrobiales</taxon>
        <taxon>Rhizobiaceae</taxon>
        <taxon>Rhizobium/Agrobacterium group</taxon>
        <taxon>Rhizobium</taxon>
    </lineage>
</organism>
<dbReference type="InterPro" id="IPR011008">
    <property type="entry name" value="Dimeric_a/b-barrel"/>
</dbReference>
<gene>
    <name evidence="5" type="ORF">GGD57_004369</name>
</gene>
<sequence>MKRILDRSDERILAELTRNARIPHAELAEKISLSRNAVRQRIERLERDGLIQGYTIIVGEGKPRASAIAAMMFVYRHDRMRGGDVIQALKRVPEVVSCDIMSGEFDLVVRVEASAADRIREIWQEVSVLPGVRDTLTAFALSSMVKR</sequence>
<dbReference type="InterPro" id="IPR036388">
    <property type="entry name" value="WH-like_DNA-bd_sf"/>
</dbReference>
<reference evidence="5 6" key="1">
    <citation type="submission" date="2020-08" db="EMBL/GenBank/DDBJ databases">
        <title>Genomic Encyclopedia of Type Strains, Phase IV (KMG-V): Genome sequencing to study the core and pangenomes of soil and plant-associated prokaryotes.</title>
        <authorList>
            <person name="Whitman W."/>
        </authorList>
    </citation>
    <scope>NUCLEOTIDE SEQUENCE [LARGE SCALE GENOMIC DNA]</scope>
    <source>
        <strain evidence="5 6">SEMIA 4089</strain>
    </source>
</reference>
<evidence type="ECO:0000256" key="1">
    <source>
        <dbReference type="ARBA" id="ARBA00023015"/>
    </source>
</evidence>
<dbReference type="InterPro" id="IPR036390">
    <property type="entry name" value="WH_DNA-bd_sf"/>
</dbReference>
<dbReference type="InterPro" id="IPR000485">
    <property type="entry name" value="AsnC-type_HTH_dom"/>
</dbReference>
<name>A0A7W6R6T2_9HYPH</name>
<dbReference type="GO" id="GO:0043200">
    <property type="term" value="P:response to amino acid"/>
    <property type="evidence" value="ECO:0007669"/>
    <property type="project" value="TreeGrafter"/>
</dbReference>